<proteinExistence type="predicted"/>
<dbReference type="RefSeq" id="WP_252818746.1">
    <property type="nucleotide sequence ID" value="NZ_JAMXQS010000005.1"/>
</dbReference>
<dbReference type="Pfam" id="PF13473">
    <property type="entry name" value="Cupredoxin_1"/>
    <property type="match status" value="1"/>
</dbReference>
<dbReference type="InterPro" id="IPR050845">
    <property type="entry name" value="Cu-binding_ET"/>
</dbReference>
<name>A0ABT1C5Z8_9HYPH</name>
<dbReference type="PANTHER" id="PTHR38439">
    <property type="entry name" value="AURACYANIN-B"/>
    <property type="match status" value="1"/>
</dbReference>
<dbReference type="EMBL" id="JAMXQS010000005">
    <property type="protein sequence ID" value="MCO6050245.1"/>
    <property type="molecule type" value="Genomic_DNA"/>
</dbReference>
<evidence type="ECO:0000256" key="1">
    <source>
        <dbReference type="ARBA" id="ARBA00022723"/>
    </source>
</evidence>
<feature type="domain" description="EfeO-type cupredoxin-like" evidence="3">
    <location>
        <begin position="66"/>
        <end position="171"/>
    </location>
</feature>
<protein>
    <submittedName>
        <fullName evidence="4">Cupredoxin domain-containing protein</fullName>
    </submittedName>
</protein>
<gene>
    <name evidence="4" type="ORF">NGM99_10655</name>
</gene>
<evidence type="ECO:0000256" key="2">
    <source>
        <dbReference type="ARBA" id="ARBA00023008"/>
    </source>
</evidence>
<keyword evidence="2" id="KW-0186">Copper</keyword>
<organism evidence="4 5">
    <name type="scientific">Mesorhizobium liriopis</name>
    <dbReference type="NCBI Taxonomy" id="2953882"/>
    <lineage>
        <taxon>Bacteria</taxon>
        <taxon>Pseudomonadati</taxon>
        <taxon>Pseudomonadota</taxon>
        <taxon>Alphaproteobacteria</taxon>
        <taxon>Hyphomicrobiales</taxon>
        <taxon>Phyllobacteriaceae</taxon>
        <taxon>Mesorhizobium</taxon>
    </lineage>
</organism>
<evidence type="ECO:0000313" key="5">
    <source>
        <dbReference type="Proteomes" id="UP001205906"/>
    </source>
</evidence>
<keyword evidence="5" id="KW-1185">Reference proteome</keyword>
<comment type="caution">
    <text evidence="4">The sequence shown here is derived from an EMBL/GenBank/DDBJ whole genome shotgun (WGS) entry which is preliminary data.</text>
</comment>
<keyword evidence="1" id="KW-0479">Metal-binding</keyword>
<accession>A0ABT1C5Z8</accession>
<evidence type="ECO:0000259" key="3">
    <source>
        <dbReference type="Pfam" id="PF13473"/>
    </source>
</evidence>
<dbReference type="Gene3D" id="2.60.40.420">
    <property type="entry name" value="Cupredoxins - blue copper proteins"/>
    <property type="match status" value="1"/>
</dbReference>
<reference evidence="4 5" key="1">
    <citation type="submission" date="2022-06" db="EMBL/GenBank/DDBJ databases">
        <title>Mesorhizobium sp. strain RP14 Genome sequencing and assembly.</title>
        <authorList>
            <person name="Kim I."/>
        </authorList>
    </citation>
    <scope>NUCLEOTIDE SEQUENCE [LARGE SCALE GENOMIC DNA]</scope>
    <source>
        <strain evidence="5">RP14(2022)</strain>
    </source>
</reference>
<sequence>MADRTIGANNRRHNPALRRAQTNACPNCSGVPTRRRHSFVSTYLTTSRSVLLALALTLAAGHFLAATTVNVTENGKTEDAMTLTLEPVSVKAGEVTFMVKNADPIDEHEMNLMRLKSADQKLPFNAKKNHVDESQLKTLGEVEDIKPGASGKLTATLKPGTYMLFCNIKGHYKAGMHNTLTVTK</sequence>
<evidence type="ECO:0000313" key="4">
    <source>
        <dbReference type="EMBL" id="MCO6050245.1"/>
    </source>
</evidence>
<dbReference type="SUPFAM" id="SSF49503">
    <property type="entry name" value="Cupredoxins"/>
    <property type="match status" value="1"/>
</dbReference>
<dbReference type="InterPro" id="IPR008972">
    <property type="entry name" value="Cupredoxin"/>
</dbReference>
<dbReference type="InterPro" id="IPR028096">
    <property type="entry name" value="EfeO_Cupredoxin"/>
</dbReference>
<dbReference type="Proteomes" id="UP001205906">
    <property type="component" value="Unassembled WGS sequence"/>
</dbReference>
<dbReference type="PANTHER" id="PTHR38439:SF3">
    <property type="entry name" value="COPPER-RESISTANT CUPROPROTEIN COPI"/>
    <property type="match status" value="1"/>
</dbReference>